<comment type="caution">
    <text evidence="1">The sequence shown here is derived from an EMBL/GenBank/DDBJ whole genome shotgun (WGS) entry which is preliminary data.</text>
</comment>
<dbReference type="EMBL" id="CM037620">
    <property type="protein sequence ID" value="KAH7994400.1"/>
    <property type="molecule type" value="Genomic_DNA"/>
</dbReference>
<proteinExistence type="predicted"/>
<protein>
    <submittedName>
        <fullName evidence="1">Uncharacterized protein</fullName>
    </submittedName>
</protein>
<keyword evidence="2" id="KW-1185">Reference proteome</keyword>
<evidence type="ECO:0000313" key="2">
    <source>
        <dbReference type="Proteomes" id="UP000827872"/>
    </source>
</evidence>
<dbReference type="Proteomes" id="UP000827872">
    <property type="component" value="Linkage Group LG07"/>
</dbReference>
<organism evidence="1 2">
    <name type="scientific">Sphaerodactylus townsendi</name>
    <dbReference type="NCBI Taxonomy" id="933632"/>
    <lineage>
        <taxon>Eukaryota</taxon>
        <taxon>Metazoa</taxon>
        <taxon>Chordata</taxon>
        <taxon>Craniata</taxon>
        <taxon>Vertebrata</taxon>
        <taxon>Euteleostomi</taxon>
        <taxon>Lepidosauria</taxon>
        <taxon>Squamata</taxon>
        <taxon>Bifurcata</taxon>
        <taxon>Gekkota</taxon>
        <taxon>Sphaerodactylidae</taxon>
        <taxon>Sphaerodactylus</taxon>
    </lineage>
</organism>
<reference evidence="1" key="1">
    <citation type="submission" date="2021-08" db="EMBL/GenBank/DDBJ databases">
        <title>The first chromosome-level gecko genome reveals the dynamic sex chromosomes of Neotropical dwarf geckos (Sphaerodactylidae: Sphaerodactylus).</title>
        <authorList>
            <person name="Pinto B.J."/>
            <person name="Keating S.E."/>
            <person name="Gamble T."/>
        </authorList>
    </citation>
    <scope>NUCLEOTIDE SEQUENCE</scope>
    <source>
        <strain evidence="1">TG3544</strain>
    </source>
</reference>
<gene>
    <name evidence="1" type="ORF">K3G42_005441</name>
</gene>
<name>A0ACB8EPS9_9SAUR</name>
<sequence>MGEKKIYHDRRPHLLGFNGDSKGQSYYLSNTAKKVEQEGSSLMFMAYADEKTMTEYQVEPYWLRRPPDPVGLESRSTLCGHLQKWHCGAGMER</sequence>
<accession>A0ACB8EPS9</accession>
<evidence type="ECO:0000313" key="1">
    <source>
        <dbReference type="EMBL" id="KAH7994400.1"/>
    </source>
</evidence>